<gene>
    <name evidence="11" type="ORF">CAMP_LOCUS11644</name>
</gene>
<evidence type="ECO:0000313" key="12">
    <source>
        <dbReference type="Proteomes" id="UP001152747"/>
    </source>
</evidence>
<evidence type="ECO:0000313" key="11">
    <source>
        <dbReference type="EMBL" id="CAI5449007.1"/>
    </source>
</evidence>
<dbReference type="GO" id="GO:0008270">
    <property type="term" value="F:zinc ion binding"/>
    <property type="evidence" value="ECO:0007669"/>
    <property type="project" value="UniProtKB-KW"/>
</dbReference>
<dbReference type="SMART" id="SM00430">
    <property type="entry name" value="HOLI"/>
    <property type="match status" value="1"/>
</dbReference>
<evidence type="ECO:0000259" key="10">
    <source>
        <dbReference type="PROSITE" id="PS51843"/>
    </source>
</evidence>
<dbReference type="InterPro" id="IPR035500">
    <property type="entry name" value="NHR-like_dom_sf"/>
</dbReference>
<evidence type="ECO:0000256" key="7">
    <source>
        <dbReference type="ARBA" id="ARBA00023170"/>
    </source>
</evidence>
<dbReference type="GO" id="GO:0043565">
    <property type="term" value="F:sequence-specific DNA binding"/>
    <property type="evidence" value="ECO:0007669"/>
    <property type="project" value="InterPro"/>
</dbReference>
<feature type="domain" description="Nuclear receptor" evidence="9">
    <location>
        <begin position="57"/>
        <end position="133"/>
    </location>
</feature>
<evidence type="ECO:0000259" key="9">
    <source>
        <dbReference type="PROSITE" id="PS51030"/>
    </source>
</evidence>
<dbReference type="SMART" id="SM00399">
    <property type="entry name" value="ZnF_C4"/>
    <property type="match status" value="1"/>
</dbReference>
<comment type="caution">
    <text evidence="11">The sequence shown here is derived from an EMBL/GenBank/DDBJ whole genome shotgun (WGS) entry which is preliminary data.</text>
</comment>
<dbReference type="Pfam" id="PF00105">
    <property type="entry name" value="zf-C4"/>
    <property type="match status" value="1"/>
</dbReference>
<dbReference type="Gene3D" id="3.30.50.10">
    <property type="entry name" value="Erythroid Transcription Factor GATA-1, subunit A"/>
    <property type="match status" value="1"/>
</dbReference>
<keyword evidence="4" id="KW-0805">Transcription regulation</keyword>
<dbReference type="OrthoDB" id="5808658at2759"/>
<dbReference type="PROSITE" id="PS51030">
    <property type="entry name" value="NUCLEAR_REC_DBD_2"/>
    <property type="match status" value="1"/>
</dbReference>
<keyword evidence="6" id="KW-0804">Transcription</keyword>
<proteinExistence type="predicted"/>
<dbReference type="Proteomes" id="UP001152747">
    <property type="component" value="Unassembled WGS sequence"/>
</dbReference>
<evidence type="ECO:0000256" key="3">
    <source>
        <dbReference type="ARBA" id="ARBA00022833"/>
    </source>
</evidence>
<keyword evidence="7" id="KW-0675">Receptor</keyword>
<feature type="domain" description="NR LBD" evidence="10">
    <location>
        <begin position="178"/>
        <end position="435"/>
    </location>
</feature>
<keyword evidence="12" id="KW-1185">Reference proteome</keyword>
<keyword evidence="5" id="KW-0238">DNA-binding</keyword>
<evidence type="ECO:0000256" key="5">
    <source>
        <dbReference type="ARBA" id="ARBA00023125"/>
    </source>
</evidence>
<dbReference type="AlphaFoldDB" id="A0A9P1N5W5"/>
<evidence type="ECO:0000256" key="8">
    <source>
        <dbReference type="ARBA" id="ARBA00023242"/>
    </source>
</evidence>
<accession>A0A9P1N5W5</accession>
<organism evidence="11 12">
    <name type="scientific">Caenorhabditis angaria</name>
    <dbReference type="NCBI Taxonomy" id="860376"/>
    <lineage>
        <taxon>Eukaryota</taxon>
        <taxon>Metazoa</taxon>
        <taxon>Ecdysozoa</taxon>
        <taxon>Nematoda</taxon>
        <taxon>Chromadorea</taxon>
        <taxon>Rhabditida</taxon>
        <taxon>Rhabditina</taxon>
        <taxon>Rhabditomorpha</taxon>
        <taxon>Rhabditoidea</taxon>
        <taxon>Rhabditidae</taxon>
        <taxon>Peloderinae</taxon>
        <taxon>Caenorhabditis</taxon>
    </lineage>
</organism>
<reference evidence="11" key="1">
    <citation type="submission" date="2022-11" db="EMBL/GenBank/DDBJ databases">
        <authorList>
            <person name="Kikuchi T."/>
        </authorList>
    </citation>
    <scope>NUCLEOTIDE SEQUENCE</scope>
    <source>
        <strain evidence="11">PS1010</strain>
    </source>
</reference>
<dbReference type="Pfam" id="PF00104">
    <property type="entry name" value="Hormone_recep"/>
    <property type="match status" value="1"/>
</dbReference>
<dbReference type="InterPro" id="IPR000536">
    <property type="entry name" value="Nucl_hrmn_rcpt_lig-bd"/>
</dbReference>
<keyword evidence="8" id="KW-0539">Nucleus</keyword>
<dbReference type="SUPFAM" id="SSF57716">
    <property type="entry name" value="Glucocorticoid receptor-like (DNA-binding domain)"/>
    <property type="match status" value="1"/>
</dbReference>
<dbReference type="EMBL" id="CANHGI010000004">
    <property type="protein sequence ID" value="CAI5449007.1"/>
    <property type="molecule type" value="Genomic_DNA"/>
</dbReference>
<dbReference type="InterPro" id="IPR001628">
    <property type="entry name" value="Znf_hrmn_rcpt"/>
</dbReference>
<evidence type="ECO:0000256" key="1">
    <source>
        <dbReference type="ARBA" id="ARBA00022723"/>
    </source>
</evidence>
<keyword evidence="3" id="KW-0862">Zinc</keyword>
<dbReference type="GO" id="GO:0003700">
    <property type="term" value="F:DNA-binding transcription factor activity"/>
    <property type="evidence" value="ECO:0007669"/>
    <property type="project" value="InterPro"/>
</dbReference>
<evidence type="ECO:0000256" key="6">
    <source>
        <dbReference type="ARBA" id="ARBA00023163"/>
    </source>
</evidence>
<sequence>MALDLEIFREYEINIIKDFRVDFEFEDGASDSSLEIEIEPAKVKESVIVGALKENVEKSCEVCKGKKATYHYGGTVCAGCKIFFSRAVRNSRSYVCVNGGGCSLVKRKKGTICQACRMKRCLKVGMQRENVGRLLQLRMNDGLAARIKEENSIVPKTEEPVPKTSIYTSTSLVSPYISQSSLLAQLVNLEKSKDNKMSLPYAENFKPMFLLNNSFRDSIEYPQKLCDPVPMDYVRTEFRKNPCENLKWFWFRNTTHFLEWVVSLDDFSSLENSIVEKTVKSRMVPVMTLVSFFGYAELDKPLLMNMTGDSTDKFIQSFFGEFSKITDFKFLKQSYFSIIEPMIKMDMKIDEMILLKLILLYENLPDHRRKYYNLLKCYLEENYSENQSLERLSQLMLIVNSVKLVSNYMDNWILLLCTADKYGMRDTLIEEFHLKP</sequence>
<evidence type="ECO:0008006" key="13">
    <source>
        <dbReference type="Google" id="ProtNLM"/>
    </source>
</evidence>
<keyword evidence="2" id="KW-0863">Zinc-finger</keyword>
<evidence type="ECO:0000256" key="4">
    <source>
        <dbReference type="ARBA" id="ARBA00023015"/>
    </source>
</evidence>
<evidence type="ECO:0000256" key="2">
    <source>
        <dbReference type="ARBA" id="ARBA00022771"/>
    </source>
</evidence>
<dbReference type="PRINTS" id="PR00047">
    <property type="entry name" value="STROIDFINGER"/>
</dbReference>
<dbReference type="InterPro" id="IPR052499">
    <property type="entry name" value="C.elegans_NHRs"/>
</dbReference>
<dbReference type="SUPFAM" id="SSF48508">
    <property type="entry name" value="Nuclear receptor ligand-binding domain"/>
    <property type="match status" value="1"/>
</dbReference>
<name>A0A9P1N5W5_9PELO</name>
<dbReference type="PANTHER" id="PTHR47630">
    <property type="entry name" value="NUCLEAR HORMONE RECEPTOR FAMILY-RELATED-RELATED"/>
    <property type="match status" value="1"/>
</dbReference>
<keyword evidence="1" id="KW-0479">Metal-binding</keyword>
<dbReference type="InterPro" id="IPR013088">
    <property type="entry name" value="Znf_NHR/GATA"/>
</dbReference>
<dbReference type="PROSITE" id="PS51843">
    <property type="entry name" value="NR_LBD"/>
    <property type="match status" value="1"/>
</dbReference>
<protein>
    <recommendedName>
        <fullName evidence="13">Nuclear receptor domain-containing protein</fullName>
    </recommendedName>
</protein>
<dbReference type="Gene3D" id="1.10.565.10">
    <property type="entry name" value="Retinoid X Receptor"/>
    <property type="match status" value="1"/>
</dbReference>